<sequence>MNQCIKRINNFNIFNIYIYILLVFFVLPVEQQKIADIILVIISMISVILTWYCKERHGYKIKFSFLDFAIFIFLALVYIMILLISQYSKMYITQNLAFLMVIIYYFYRDNLKLDESKKTIISDSVYWGMCLSLLFQFYICIRNGEDLHLITTWDDNYSGIIIFLFFLFNYKNNKKFGKLITILYIVYLKSRGFVLMIVLFYIIKIFKSFIDKAKNMFFLNKIFKIFIIMIVFIYFFSILWVYNISTSNLKPYKQGINDTSNRIRFLANVRVFDLIKENKSLIMYGYDNDLKKVLGINSEDTAEHQHFNDMRLVQTHNTILSIIIKTGILFSVLYLLIVSKIIDKYYVKENIEYIFPYLINSMYMHSLLNTSFLVFWVLILHIPQKGVKQQKSNSVDRFCNL</sequence>
<reference evidence="2 3" key="1">
    <citation type="submission" date="2018-02" db="EMBL/GenBank/DDBJ databases">
        <title>Genomic Encyclopedia of Archaeal and Bacterial Type Strains, Phase II (KMG-II): from individual species to whole genera.</title>
        <authorList>
            <person name="Goeker M."/>
        </authorList>
    </citation>
    <scope>NUCLEOTIDE SEQUENCE [LARGE SCALE GENOMIC DNA]</scope>
    <source>
        <strain evidence="2 3">DSM 15099</strain>
    </source>
</reference>
<keyword evidence="2" id="KW-0436">Ligase</keyword>
<dbReference type="AlphaFoldDB" id="A0A2S6FVT4"/>
<dbReference type="OrthoDB" id="9961190at2"/>
<proteinExistence type="predicted"/>
<feature type="transmembrane region" description="Helical" evidence="1">
    <location>
        <begin position="182"/>
        <end position="203"/>
    </location>
</feature>
<evidence type="ECO:0000313" key="3">
    <source>
        <dbReference type="Proteomes" id="UP000239863"/>
    </source>
</evidence>
<evidence type="ECO:0000313" key="2">
    <source>
        <dbReference type="EMBL" id="PPK46363.1"/>
    </source>
</evidence>
<feature type="transmembrane region" description="Helical" evidence="1">
    <location>
        <begin position="65"/>
        <end position="84"/>
    </location>
</feature>
<feature type="transmembrane region" description="Helical" evidence="1">
    <location>
        <begin position="362"/>
        <end position="382"/>
    </location>
</feature>
<feature type="transmembrane region" description="Helical" evidence="1">
    <location>
        <begin position="151"/>
        <end position="170"/>
    </location>
</feature>
<dbReference type="GO" id="GO:0016874">
    <property type="term" value="F:ligase activity"/>
    <property type="evidence" value="ECO:0007669"/>
    <property type="project" value="UniProtKB-KW"/>
</dbReference>
<keyword evidence="1" id="KW-0472">Membrane</keyword>
<protein>
    <submittedName>
        <fullName evidence="2">O-antigen ligase</fullName>
    </submittedName>
</protein>
<feature type="transmembrane region" description="Helical" evidence="1">
    <location>
        <begin position="319"/>
        <end position="342"/>
    </location>
</feature>
<gene>
    <name evidence="2" type="ORF">BD821_1169</name>
</gene>
<dbReference type="EMBL" id="PTIS01000016">
    <property type="protein sequence ID" value="PPK46363.1"/>
    <property type="molecule type" value="Genomic_DNA"/>
</dbReference>
<keyword evidence="1" id="KW-1133">Transmembrane helix</keyword>
<feature type="transmembrane region" description="Helical" evidence="1">
    <location>
        <begin position="90"/>
        <end position="107"/>
    </location>
</feature>
<dbReference type="RefSeq" id="WP_104410433.1">
    <property type="nucleotide sequence ID" value="NZ_PTIS01000016.1"/>
</dbReference>
<accession>A0A2S6FVT4</accession>
<comment type="caution">
    <text evidence="2">The sequence shown here is derived from an EMBL/GenBank/DDBJ whole genome shotgun (WGS) entry which is preliminary data.</text>
</comment>
<dbReference type="Proteomes" id="UP000239863">
    <property type="component" value="Unassembled WGS sequence"/>
</dbReference>
<organism evidence="2 3">
    <name type="scientific">Clostridium algidicarnis DSM 15099</name>
    <dbReference type="NCBI Taxonomy" id="1121295"/>
    <lineage>
        <taxon>Bacteria</taxon>
        <taxon>Bacillati</taxon>
        <taxon>Bacillota</taxon>
        <taxon>Clostridia</taxon>
        <taxon>Eubacteriales</taxon>
        <taxon>Clostridiaceae</taxon>
        <taxon>Clostridium</taxon>
    </lineage>
</organism>
<feature type="transmembrane region" description="Helical" evidence="1">
    <location>
        <begin position="12"/>
        <end position="28"/>
    </location>
</feature>
<feature type="transmembrane region" description="Helical" evidence="1">
    <location>
        <begin position="223"/>
        <end position="244"/>
    </location>
</feature>
<feature type="transmembrane region" description="Helical" evidence="1">
    <location>
        <begin position="119"/>
        <end position="139"/>
    </location>
</feature>
<name>A0A2S6FVT4_9CLOT</name>
<evidence type="ECO:0000256" key="1">
    <source>
        <dbReference type="SAM" id="Phobius"/>
    </source>
</evidence>
<keyword evidence="1" id="KW-0812">Transmembrane</keyword>
<feature type="transmembrane region" description="Helical" evidence="1">
    <location>
        <begin position="34"/>
        <end position="53"/>
    </location>
</feature>